<dbReference type="GO" id="GO:0006313">
    <property type="term" value="P:DNA transposition"/>
    <property type="evidence" value="ECO:0007669"/>
    <property type="project" value="InterPro"/>
</dbReference>
<dbReference type="Pfam" id="PF01548">
    <property type="entry name" value="DEDD_Tnp_IS110"/>
    <property type="match status" value="1"/>
</dbReference>
<dbReference type="GO" id="GO:0003677">
    <property type="term" value="F:DNA binding"/>
    <property type="evidence" value="ECO:0007669"/>
    <property type="project" value="InterPro"/>
</dbReference>
<comment type="caution">
    <text evidence="3">The sequence shown here is derived from an EMBL/GenBank/DDBJ whole genome shotgun (WGS) entry which is preliminary data.</text>
</comment>
<dbReference type="InterPro" id="IPR002525">
    <property type="entry name" value="Transp_IS110-like_N"/>
</dbReference>
<dbReference type="Pfam" id="PF02371">
    <property type="entry name" value="Transposase_20"/>
    <property type="match status" value="1"/>
</dbReference>
<evidence type="ECO:0000313" key="4">
    <source>
        <dbReference type="Proteomes" id="UP000273807"/>
    </source>
</evidence>
<proteinExistence type="predicted"/>
<dbReference type="PANTHER" id="PTHR33055:SF3">
    <property type="entry name" value="PUTATIVE TRANSPOSASE FOR IS117-RELATED"/>
    <property type="match status" value="1"/>
</dbReference>
<dbReference type="NCBIfam" id="NF033542">
    <property type="entry name" value="transpos_IS110"/>
    <property type="match status" value="1"/>
</dbReference>
<dbReference type="AlphaFoldDB" id="A0A3N0CB59"/>
<keyword evidence="4" id="KW-1185">Reference proteome</keyword>
<sequence length="411" mass="44446">MLFIGDDWAEDHHDIAVMDEGGRVLTRRRLTEGVSGLEALHDLLGGYLPENAAPAEVLIGIETDRGPWVQGLLASGYTVYAINPAQSARYRQRTGAAGAKSDKGDALVLARIVAVDRELHRAIAADSDVAEEVKVLARAHQSLIWARQRQANVLRSNLREYYPAALSAFGQDLHGRDAMAVLGAEPGPKAGARLTPARVQALLRHAGRQRYLAARAGEIVEALHAPQLPARPGIEAAYTATTAALVAVIRELNAQIGVLQGQVEESFGRHPDAEIYLSQPGLGPVLGARVLGEFGDAADRYADARSRRNYAGTSPVTRASGTKRSVLARHARNRRLADALDLQAFTALSVSPGARAYYDARRSRGATHHQTLRALANRLVGILHGCLRHHTTYNEDTAWHTTTQNVELRAA</sequence>
<organism evidence="3 4">
    <name type="scientific">Arthrobacter oryzae</name>
    <dbReference type="NCBI Taxonomy" id="409290"/>
    <lineage>
        <taxon>Bacteria</taxon>
        <taxon>Bacillati</taxon>
        <taxon>Actinomycetota</taxon>
        <taxon>Actinomycetes</taxon>
        <taxon>Micrococcales</taxon>
        <taxon>Micrococcaceae</taxon>
        <taxon>Arthrobacter</taxon>
    </lineage>
</organism>
<dbReference type="OrthoDB" id="3188901at2"/>
<feature type="domain" description="Transposase IS110-like N-terminal" evidence="1">
    <location>
        <begin position="4"/>
        <end position="163"/>
    </location>
</feature>
<evidence type="ECO:0000313" key="3">
    <source>
        <dbReference type="EMBL" id="RNL60213.1"/>
    </source>
</evidence>
<dbReference type="EMBL" id="RBED01000025">
    <property type="protein sequence ID" value="RNL60213.1"/>
    <property type="molecule type" value="Genomic_DNA"/>
</dbReference>
<feature type="domain" description="Transposase IS116/IS110/IS902 C-terminal" evidence="2">
    <location>
        <begin position="277"/>
        <end position="358"/>
    </location>
</feature>
<reference evidence="3 4" key="1">
    <citation type="submission" date="2018-10" db="EMBL/GenBank/DDBJ databases">
        <title>Genome sequencing of Arthrobacter oryzae TNB02.</title>
        <authorList>
            <person name="Cho Y.-J."/>
            <person name="Cho A."/>
            <person name="Kim O.-S."/>
        </authorList>
    </citation>
    <scope>NUCLEOTIDE SEQUENCE [LARGE SCALE GENOMIC DNA]</scope>
    <source>
        <strain evidence="3 4">TNB02</strain>
    </source>
</reference>
<dbReference type="InterPro" id="IPR047650">
    <property type="entry name" value="Transpos_IS110"/>
</dbReference>
<gene>
    <name evidence="3" type="ORF">D7003_01700</name>
</gene>
<name>A0A3N0CB59_9MICC</name>
<evidence type="ECO:0000259" key="2">
    <source>
        <dbReference type="Pfam" id="PF02371"/>
    </source>
</evidence>
<evidence type="ECO:0000259" key="1">
    <source>
        <dbReference type="Pfam" id="PF01548"/>
    </source>
</evidence>
<dbReference type="RefSeq" id="WP_123253785.1">
    <property type="nucleotide sequence ID" value="NZ_RBED01000025.1"/>
</dbReference>
<accession>A0A3N0CB59</accession>
<dbReference type="InterPro" id="IPR003346">
    <property type="entry name" value="Transposase_20"/>
</dbReference>
<dbReference type="PANTHER" id="PTHR33055">
    <property type="entry name" value="TRANSPOSASE FOR INSERTION SEQUENCE ELEMENT IS1111A"/>
    <property type="match status" value="1"/>
</dbReference>
<dbReference type="Proteomes" id="UP000273807">
    <property type="component" value="Unassembled WGS sequence"/>
</dbReference>
<dbReference type="GO" id="GO:0004803">
    <property type="term" value="F:transposase activity"/>
    <property type="evidence" value="ECO:0007669"/>
    <property type="project" value="InterPro"/>
</dbReference>
<protein>
    <submittedName>
        <fullName evidence="3">IS110 family transposase</fullName>
    </submittedName>
</protein>